<dbReference type="Proteomes" id="UP000228380">
    <property type="component" value="Unplaced"/>
</dbReference>
<dbReference type="Pfam" id="PF20175">
    <property type="entry name" value="Tra1_central"/>
    <property type="match status" value="1"/>
</dbReference>
<dbReference type="GO" id="GO:0000124">
    <property type="term" value="C:SAGA complex"/>
    <property type="evidence" value="ECO:0007669"/>
    <property type="project" value="TreeGrafter"/>
</dbReference>
<dbReference type="RefSeq" id="XP_038979358.1">
    <property type="nucleotide sequence ID" value="XM_039123430.1"/>
</dbReference>
<dbReference type="InterPro" id="IPR016024">
    <property type="entry name" value="ARM-type_fold"/>
</dbReference>
<dbReference type="OrthoDB" id="5570127at2759"/>
<dbReference type="GeneID" id="120109719"/>
<dbReference type="GO" id="GO:0006355">
    <property type="term" value="P:regulation of DNA-templated transcription"/>
    <property type="evidence" value="ECO:0007669"/>
    <property type="project" value="TreeGrafter"/>
</dbReference>
<dbReference type="KEGG" id="pda:120109719"/>
<dbReference type="GO" id="GO:0035267">
    <property type="term" value="C:NuA4 histone acetyltransferase complex"/>
    <property type="evidence" value="ECO:0007669"/>
    <property type="project" value="TreeGrafter"/>
</dbReference>
<evidence type="ECO:0000313" key="1">
    <source>
        <dbReference type="Proteomes" id="UP000228380"/>
    </source>
</evidence>
<dbReference type="AlphaFoldDB" id="A0A8B9A666"/>
<name>A0A8B9A666_PHODC</name>
<organism evidence="1 2">
    <name type="scientific">Phoenix dactylifera</name>
    <name type="common">Date palm</name>
    <dbReference type="NCBI Taxonomy" id="42345"/>
    <lineage>
        <taxon>Eukaryota</taxon>
        <taxon>Viridiplantae</taxon>
        <taxon>Streptophyta</taxon>
        <taxon>Embryophyta</taxon>
        <taxon>Tracheophyta</taxon>
        <taxon>Spermatophyta</taxon>
        <taxon>Magnoliopsida</taxon>
        <taxon>Liliopsida</taxon>
        <taxon>Arecaceae</taxon>
        <taxon>Coryphoideae</taxon>
        <taxon>Phoeniceae</taxon>
        <taxon>Phoenix</taxon>
    </lineage>
</organism>
<protein>
    <submittedName>
        <fullName evidence="2">Probable transcription-associated protein 1</fullName>
    </submittedName>
</protein>
<dbReference type="PANTHER" id="PTHR11139">
    <property type="entry name" value="ATAXIA TELANGIECTASIA MUTATED ATM -RELATED"/>
    <property type="match status" value="1"/>
</dbReference>
<sequence>MFLFQLYTKLVQTNIPYLLPLMVTAISIPGPDKVPSHLKTQFVELKGAQVKTLSFLTYLLKSHAEYFRPHEEHMCKSIVNLLVTCPDSVSIRKELLLAMKHVLNSEFRRGLFPLIDMLLEERVLIGTGRVCIETLRPLAYTILAEMVHYVRGDLSLPQLSRITYLFSRNMHDSSLTLAIQTTSARLLLNLVEPIYEKGVDQPSMDEARVLLGRILDTFVGKFRTFKRIVPQVCSFEG</sequence>
<dbReference type="PANTHER" id="PTHR11139:SF1">
    <property type="entry name" value="TRANSFORMATION_TRANSCRIPTION DOMAIN-ASSOCIATED PROTEIN"/>
    <property type="match status" value="1"/>
</dbReference>
<dbReference type="InterPro" id="IPR046807">
    <property type="entry name" value="Tra1_central"/>
</dbReference>
<reference evidence="2" key="1">
    <citation type="submission" date="2025-08" db="UniProtKB">
        <authorList>
            <consortium name="RefSeq"/>
        </authorList>
    </citation>
    <scope>IDENTIFICATION</scope>
    <source>
        <tissue evidence="2">Young leaves</tissue>
    </source>
</reference>
<keyword evidence="1" id="KW-1185">Reference proteome</keyword>
<dbReference type="GO" id="GO:0006281">
    <property type="term" value="P:DNA repair"/>
    <property type="evidence" value="ECO:0007669"/>
    <property type="project" value="TreeGrafter"/>
</dbReference>
<dbReference type="SUPFAM" id="SSF48371">
    <property type="entry name" value="ARM repeat"/>
    <property type="match status" value="1"/>
</dbReference>
<evidence type="ECO:0000313" key="2">
    <source>
        <dbReference type="RefSeq" id="XP_038979358.1"/>
    </source>
</evidence>
<gene>
    <name evidence="2" type="primary">LOC120109719</name>
</gene>
<proteinExistence type="predicted"/>
<dbReference type="InterPro" id="IPR050517">
    <property type="entry name" value="DDR_Repair_Kinase"/>
</dbReference>
<dbReference type="GO" id="GO:0005634">
    <property type="term" value="C:nucleus"/>
    <property type="evidence" value="ECO:0007669"/>
    <property type="project" value="TreeGrafter"/>
</dbReference>
<accession>A0A8B9A666</accession>